<dbReference type="EMBL" id="BJUI01000018">
    <property type="protein sequence ID" value="GEK42322.1"/>
    <property type="molecule type" value="Genomic_DNA"/>
</dbReference>
<accession>A0A510WSX2</accession>
<reference evidence="1 2" key="1">
    <citation type="submission" date="2019-07" db="EMBL/GenBank/DDBJ databases">
        <title>Whole genome shotgun sequence of Lactobacillus aviarius subsp. aviarius NBRC 102162.</title>
        <authorList>
            <person name="Hosoyama A."/>
            <person name="Uohara A."/>
            <person name="Ohji S."/>
            <person name="Ichikawa N."/>
        </authorList>
    </citation>
    <scope>NUCLEOTIDE SEQUENCE [LARGE SCALE GENOMIC DNA]</scope>
    <source>
        <strain evidence="1 2">NBRC 102162</strain>
    </source>
</reference>
<evidence type="ECO:0000313" key="2">
    <source>
        <dbReference type="Proteomes" id="UP000321722"/>
    </source>
</evidence>
<dbReference type="Proteomes" id="UP000321722">
    <property type="component" value="Unassembled WGS sequence"/>
</dbReference>
<evidence type="ECO:0000313" key="1">
    <source>
        <dbReference type="EMBL" id="GEK42322.1"/>
    </source>
</evidence>
<name>A0A510WSX2_9LACO</name>
<organism evidence="1 2">
    <name type="scientific">Ligilactobacillus aviarius</name>
    <dbReference type="NCBI Taxonomy" id="1606"/>
    <lineage>
        <taxon>Bacteria</taxon>
        <taxon>Bacillati</taxon>
        <taxon>Bacillota</taxon>
        <taxon>Bacilli</taxon>
        <taxon>Lactobacillales</taxon>
        <taxon>Lactobacillaceae</taxon>
        <taxon>Ligilactobacillus</taxon>
    </lineage>
</organism>
<dbReference type="AlphaFoldDB" id="A0A510WSX2"/>
<keyword evidence="2" id="KW-1185">Reference proteome</keyword>
<gene>
    <name evidence="1" type="ORF">LAV01_11540</name>
</gene>
<protein>
    <submittedName>
        <fullName evidence="1">Uncharacterized protein</fullName>
    </submittedName>
</protein>
<dbReference type="RefSeq" id="WP_057827804.1">
    <property type="nucleotide sequence ID" value="NZ_BAAACL010000001.1"/>
</dbReference>
<proteinExistence type="predicted"/>
<comment type="caution">
    <text evidence="1">The sequence shown here is derived from an EMBL/GenBank/DDBJ whole genome shotgun (WGS) entry which is preliminary data.</text>
</comment>
<sequence>MSRNWLSKKEFVDKYGYSNSTFNRRKEECLETQYRDAFIQPSKYELWIDEDIYQEFLIYKSKNRFKAKVKAAKNAVERW</sequence>
<dbReference type="GeneID" id="29933753"/>